<comment type="caution">
    <text evidence="2">The sequence shown here is derived from an EMBL/GenBank/DDBJ whole genome shotgun (WGS) entry which is preliminary data.</text>
</comment>
<reference evidence="2" key="1">
    <citation type="journal article" date="2021" name="ISME J.">
        <title>Mercury methylation by metabolically versatile and cosmopolitan marine bacteria.</title>
        <authorList>
            <person name="Lin H."/>
            <person name="Ascher D.B."/>
            <person name="Myung Y."/>
            <person name="Lamborg C.H."/>
            <person name="Hallam S.J."/>
            <person name="Gionfriddo C.M."/>
            <person name="Holt K.E."/>
            <person name="Moreau J.W."/>
        </authorList>
    </citation>
    <scope>NUCLEOTIDE SEQUENCE</scope>
    <source>
        <strain evidence="2">SI075_bin30</strain>
    </source>
</reference>
<gene>
    <name evidence="2" type="ORF">HON47_01115</name>
</gene>
<sequence length="408" mass="46336">MKPFALLTYAIIAIVIAGLVVTLMVQFFPTENVYDKLRDGLEFSETTSNLGVAHYTGKMQMTKDLIITKTALNKDNISLAVECNNPQLCCSNGETCSKPVEWSYEKIKFKRNENIATYTRCKTYFEELVCRIYFGQMPAQAKIKNVEYVDDGGKINSIVKVTNSGESELTLGENSLKVLKKIGEEWVDTKNTYPIKEINLLTPNQEHSFVWEIELMSGGEYKLDFKFEGTNAGHDTDGFDLVVGKNTDCKRDESRIELQDYNTTTMRVINFCRGCKFGYECLAKWLEKNDGNNYDVYQTNSVQYLREMFDNEKCDRELNEEIGYYSVQGNCIPRYDILPTSSLEKGVCCIKGVEAVPNPCEVEPESTKCVVDWLPQNPEYVCPIEIDVSAYSNGCNANEWFNTSGTIE</sequence>
<dbReference type="EMBL" id="JABJNZ010000019">
    <property type="protein sequence ID" value="MBT4870156.1"/>
    <property type="molecule type" value="Genomic_DNA"/>
</dbReference>
<protein>
    <submittedName>
        <fullName evidence="2">Uncharacterized protein</fullName>
    </submittedName>
</protein>
<proteinExistence type="predicted"/>
<dbReference type="AlphaFoldDB" id="A0A8T5GF39"/>
<accession>A0A8T5GF39</accession>
<evidence type="ECO:0000313" key="3">
    <source>
        <dbReference type="Proteomes" id="UP000722459"/>
    </source>
</evidence>
<evidence type="ECO:0000256" key="1">
    <source>
        <dbReference type="SAM" id="Phobius"/>
    </source>
</evidence>
<evidence type="ECO:0000313" key="2">
    <source>
        <dbReference type="EMBL" id="MBT4870156.1"/>
    </source>
</evidence>
<keyword evidence="1" id="KW-0472">Membrane</keyword>
<keyword evidence="1" id="KW-0812">Transmembrane</keyword>
<organism evidence="2 3">
    <name type="scientific">Candidatus Iainarchaeum sp</name>
    <dbReference type="NCBI Taxonomy" id="3101447"/>
    <lineage>
        <taxon>Archaea</taxon>
        <taxon>Candidatus Iainarchaeota</taxon>
        <taxon>Candidatus Iainarchaeia</taxon>
        <taxon>Candidatus Iainarchaeales</taxon>
        <taxon>Candidatus Iainarchaeaceae</taxon>
        <taxon>Candidatus Iainarchaeum</taxon>
    </lineage>
</organism>
<feature type="transmembrane region" description="Helical" evidence="1">
    <location>
        <begin position="6"/>
        <end position="28"/>
    </location>
</feature>
<name>A0A8T5GF39_9ARCH</name>
<dbReference type="Proteomes" id="UP000722459">
    <property type="component" value="Unassembled WGS sequence"/>
</dbReference>
<keyword evidence="1" id="KW-1133">Transmembrane helix</keyword>